<dbReference type="Proteomes" id="UP000563094">
    <property type="component" value="Unassembled WGS sequence"/>
</dbReference>
<gene>
    <name evidence="7" type="ORF">FHS90_002386</name>
</gene>
<proteinExistence type="predicted"/>
<evidence type="ECO:0000313" key="8">
    <source>
        <dbReference type="Proteomes" id="UP000563094"/>
    </source>
</evidence>
<dbReference type="AlphaFoldDB" id="A0A839GTD1"/>
<dbReference type="GO" id="GO:0012505">
    <property type="term" value="C:endomembrane system"/>
    <property type="evidence" value="ECO:0007669"/>
    <property type="project" value="UniProtKB-SubCell"/>
</dbReference>
<name>A0A839GTD1_9BACT</name>
<evidence type="ECO:0000256" key="4">
    <source>
        <dbReference type="ARBA" id="ARBA00023136"/>
    </source>
</evidence>
<dbReference type="RefSeq" id="WP_066833044.1">
    <property type="nucleotide sequence ID" value="NZ_JACJIQ010000008.1"/>
</dbReference>
<dbReference type="EMBL" id="JACJIQ010000008">
    <property type="protein sequence ID" value="MBA9077668.1"/>
    <property type="molecule type" value="Genomic_DNA"/>
</dbReference>
<feature type="transmembrane region" description="Helical" evidence="5">
    <location>
        <begin position="73"/>
        <end position="95"/>
    </location>
</feature>
<comment type="caution">
    <text evidence="7">The sequence shown here is derived from an EMBL/GenBank/DDBJ whole genome shotgun (WGS) entry which is preliminary data.</text>
</comment>
<evidence type="ECO:0000256" key="1">
    <source>
        <dbReference type="ARBA" id="ARBA00004127"/>
    </source>
</evidence>
<evidence type="ECO:0000256" key="2">
    <source>
        <dbReference type="ARBA" id="ARBA00022692"/>
    </source>
</evidence>
<evidence type="ECO:0000256" key="3">
    <source>
        <dbReference type="ARBA" id="ARBA00022989"/>
    </source>
</evidence>
<evidence type="ECO:0000259" key="6">
    <source>
        <dbReference type="Pfam" id="PF02656"/>
    </source>
</evidence>
<comment type="subcellular location">
    <subcellularLocation>
        <location evidence="1">Endomembrane system</location>
        <topology evidence="1">Multi-pass membrane protein</topology>
    </subcellularLocation>
</comment>
<keyword evidence="3 5" id="KW-1133">Transmembrane helix</keyword>
<keyword evidence="8" id="KW-1185">Reference proteome</keyword>
<protein>
    <submittedName>
        <fullName evidence="7">Putative membrane protein</fullName>
    </submittedName>
</protein>
<organism evidence="7 8">
    <name type="scientific">Rufibacter quisquiliarum</name>
    <dbReference type="NCBI Taxonomy" id="1549639"/>
    <lineage>
        <taxon>Bacteria</taxon>
        <taxon>Pseudomonadati</taxon>
        <taxon>Bacteroidota</taxon>
        <taxon>Cytophagia</taxon>
        <taxon>Cytophagales</taxon>
        <taxon>Hymenobacteraceae</taxon>
        <taxon>Rufibacter</taxon>
    </lineage>
</organism>
<evidence type="ECO:0000256" key="5">
    <source>
        <dbReference type="SAM" id="Phobius"/>
    </source>
</evidence>
<dbReference type="InterPro" id="IPR003807">
    <property type="entry name" value="DUF202"/>
</dbReference>
<reference evidence="7 8" key="1">
    <citation type="submission" date="2020-08" db="EMBL/GenBank/DDBJ databases">
        <title>Genomic Encyclopedia of Type Strains, Phase IV (KMG-IV): sequencing the most valuable type-strain genomes for metagenomic binning, comparative biology and taxonomic classification.</title>
        <authorList>
            <person name="Goeker M."/>
        </authorList>
    </citation>
    <scope>NUCLEOTIDE SEQUENCE [LARGE SCALE GENOMIC DNA]</scope>
    <source>
        <strain evidence="7 8">DSM 29854</strain>
    </source>
</reference>
<keyword evidence="4 5" id="KW-0472">Membrane</keyword>
<sequence length="135" mass="15432">MEYNIYMTPDFRKEVKRDLKIKEKANTEIKETLAIERTEFSNERTFLAYLRTALSLVIAGFSLHQFFNTTASMWLAAVLIPVGLGIGFVGVRKFLAKRELIKRKREAYVPAKQMLAILKAEKAKELSGGHHNMAI</sequence>
<dbReference type="Pfam" id="PF02656">
    <property type="entry name" value="DUF202"/>
    <property type="match status" value="1"/>
</dbReference>
<feature type="domain" description="DUF202" evidence="6">
    <location>
        <begin position="37"/>
        <end position="96"/>
    </location>
</feature>
<evidence type="ECO:0000313" key="7">
    <source>
        <dbReference type="EMBL" id="MBA9077668.1"/>
    </source>
</evidence>
<feature type="transmembrane region" description="Helical" evidence="5">
    <location>
        <begin position="46"/>
        <end position="67"/>
    </location>
</feature>
<accession>A0A839GTD1</accession>
<keyword evidence="2 5" id="KW-0812">Transmembrane</keyword>